<dbReference type="Pfam" id="PF09084">
    <property type="entry name" value="NMT1"/>
    <property type="match status" value="1"/>
</dbReference>
<accession>A0A4R2JDV1</accession>
<sequence>MRPKRRVYAGLLTAAMLATLGGCGLFGKASGNPAPTGGLEKSTIKVAELKIIDCTPIHMAIDAGYFKAEGLTVELSTGTKGSANLDNVMGGSADIVTTSYPPAIQAQAKKVSELKIVFDAVATTENLFLLVVKKDSPIKDLSALVGKKIAVSSPGGIGELALRAQFKQHNLTVAKESFLPMSFSDMPTALERGNVDAAIMNEPFITQALQQNGVTKLLTPFTGATADFPTSGWVATKKFVDANPKTVAAFQRAMTKAYADTQDRKKVEEATTKYYGVTANVASLMTLPVYPTTTDPTRFQRVVDLMHQVGELDPKLNVDMHDMVIESAPK</sequence>
<organism evidence="6 7">
    <name type="scientific">Actinocrispum wychmicini</name>
    <dbReference type="NCBI Taxonomy" id="1213861"/>
    <lineage>
        <taxon>Bacteria</taxon>
        <taxon>Bacillati</taxon>
        <taxon>Actinomycetota</taxon>
        <taxon>Actinomycetes</taxon>
        <taxon>Pseudonocardiales</taxon>
        <taxon>Pseudonocardiaceae</taxon>
        <taxon>Actinocrispum</taxon>
    </lineage>
</organism>
<feature type="chain" id="PRO_5038468279" evidence="4">
    <location>
        <begin position="21"/>
        <end position="330"/>
    </location>
</feature>
<evidence type="ECO:0000259" key="5">
    <source>
        <dbReference type="SMART" id="SM00062"/>
    </source>
</evidence>
<name>A0A4R2JDV1_9PSEU</name>
<evidence type="ECO:0000256" key="1">
    <source>
        <dbReference type="ARBA" id="ARBA00004418"/>
    </source>
</evidence>
<dbReference type="InterPro" id="IPR015168">
    <property type="entry name" value="SsuA/THI5"/>
</dbReference>
<comment type="similarity">
    <text evidence="2">Belongs to the bacterial solute-binding protein SsuA/TauA family.</text>
</comment>
<dbReference type="CDD" id="cd01008">
    <property type="entry name" value="PBP2_NrtA_SsuA_CpmA_like"/>
    <property type="match status" value="1"/>
</dbReference>
<dbReference type="PANTHER" id="PTHR30024">
    <property type="entry name" value="ALIPHATIC SULFONATES-BINDING PROTEIN-RELATED"/>
    <property type="match status" value="1"/>
</dbReference>
<dbReference type="PROSITE" id="PS51257">
    <property type="entry name" value="PROKAR_LIPOPROTEIN"/>
    <property type="match status" value="1"/>
</dbReference>
<feature type="signal peptide" evidence="4">
    <location>
        <begin position="1"/>
        <end position="20"/>
    </location>
</feature>
<keyword evidence="7" id="KW-1185">Reference proteome</keyword>
<dbReference type="InterPro" id="IPR001638">
    <property type="entry name" value="Solute-binding_3/MltF_N"/>
</dbReference>
<reference evidence="6 7" key="1">
    <citation type="submission" date="2019-03" db="EMBL/GenBank/DDBJ databases">
        <title>Genomic Encyclopedia of Type Strains, Phase IV (KMG-IV): sequencing the most valuable type-strain genomes for metagenomic binning, comparative biology and taxonomic classification.</title>
        <authorList>
            <person name="Goeker M."/>
        </authorList>
    </citation>
    <scope>NUCLEOTIDE SEQUENCE [LARGE SCALE GENOMIC DNA]</scope>
    <source>
        <strain evidence="6 7">DSM 45934</strain>
    </source>
</reference>
<protein>
    <submittedName>
        <fullName evidence="6">NitT/TauT family transport system substrate-binding protein</fullName>
    </submittedName>
</protein>
<evidence type="ECO:0000313" key="6">
    <source>
        <dbReference type="EMBL" id="TCO52445.1"/>
    </source>
</evidence>
<keyword evidence="3 4" id="KW-0732">Signal</keyword>
<dbReference type="SMART" id="SM00062">
    <property type="entry name" value="PBPb"/>
    <property type="match status" value="1"/>
</dbReference>
<evidence type="ECO:0000256" key="2">
    <source>
        <dbReference type="ARBA" id="ARBA00010742"/>
    </source>
</evidence>
<dbReference type="GO" id="GO:0042597">
    <property type="term" value="C:periplasmic space"/>
    <property type="evidence" value="ECO:0007669"/>
    <property type="project" value="UniProtKB-SubCell"/>
</dbReference>
<dbReference type="EMBL" id="SLWS01000012">
    <property type="protein sequence ID" value="TCO52445.1"/>
    <property type="molecule type" value="Genomic_DNA"/>
</dbReference>
<evidence type="ECO:0000256" key="4">
    <source>
        <dbReference type="SAM" id="SignalP"/>
    </source>
</evidence>
<dbReference type="PANTHER" id="PTHR30024:SF47">
    <property type="entry name" value="TAURINE-BINDING PERIPLASMIC PROTEIN"/>
    <property type="match status" value="1"/>
</dbReference>
<dbReference type="AlphaFoldDB" id="A0A4R2JDV1"/>
<proteinExistence type="inferred from homology"/>
<evidence type="ECO:0000313" key="7">
    <source>
        <dbReference type="Proteomes" id="UP000295680"/>
    </source>
</evidence>
<comment type="caution">
    <text evidence="6">The sequence shown here is derived from an EMBL/GenBank/DDBJ whole genome shotgun (WGS) entry which is preliminary data.</text>
</comment>
<dbReference type="RefSeq" id="WP_165960906.1">
    <property type="nucleotide sequence ID" value="NZ_SLWS01000012.1"/>
</dbReference>
<feature type="domain" description="Solute-binding protein family 3/N-terminal" evidence="5">
    <location>
        <begin position="43"/>
        <end position="278"/>
    </location>
</feature>
<evidence type="ECO:0000256" key="3">
    <source>
        <dbReference type="ARBA" id="ARBA00022729"/>
    </source>
</evidence>
<comment type="subcellular location">
    <subcellularLocation>
        <location evidence="1">Periplasm</location>
    </subcellularLocation>
</comment>
<dbReference type="Gene3D" id="3.40.190.10">
    <property type="entry name" value="Periplasmic binding protein-like II"/>
    <property type="match status" value="2"/>
</dbReference>
<gene>
    <name evidence="6" type="ORF">EV192_112177</name>
</gene>
<dbReference type="Proteomes" id="UP000295680">
    <property type="component" value="Unassembled WGS sequence"/>
</dbReference>
<dbReference type="SUPFAM" id="SSF53850">
    <property type="entry name" value="Periplasmic binding protein-like II"/>
    <property type="match status" value="1"/>
</dbReference>